<accession>A0A2H3BP53</accession>
<proteinExistence type="predicted"/>
<evidence type="ECO:0000256" key="1">
    <source>
        <dbReference type="SAM" id="MobiDB-lite"/>
    </source>
</evidence>
<sequence>MCSTSSEVPVNSNNRAWDVPGRKSNVSDGSAFRDTLVSPVTNIPSIRHDIPVSAPVHHVDIDAVIARYTLNTEQARAFRIIAQHSLISKPDTLWMFLSGPGGTGKSTVINAVKDFFDARGQSRRFRLASYTGIATRNIQSMTLHSVLMLGKMNKCGESTKTTRELVAMWQGVDYLFIDEISMVGCKMLFDVSNAL</sequence>
<feature type="non-terminal residue" evidence="2">
    <location>
        <position position="195"/>
    </location>
</feature>
<dbReference type="InterPro" id="IPR027417">
    <property type="entry name" value="P-loop_NTPase"/>
</dbReference>
<organism evidence="2 3">
    <name type="scientific">Armillaria solidipes</name>
    <dbReference type="NCBI Taxonomy" id="1076256"/>
    <lineage>
        <taxon>Eukaryota</taxon>
        <taxon>Fungi</taxon>
        <taxon>Dikarya</taxon>
        <taxon>Basidiomycota</taxon>
        <taxon>Agaricomycotina</taxon>
        <taxon>Agaricomycetes</taxon>
        <taxon>Agaricomycetidae</taxon>
        <taxon>Agaricales</taxon>
        <taxon>Marasmiineae</taxon>
        <taxon>Physalacriaceae</taxon>
        <taxon>Armillaria</taxon>
    </lineage>
</organism>
<dbReference type="STRING" id="1076256.A0A2H3BP53"/>
<gene>
    <name evidence="2" type="ORF">ARMSODRAFT_891625</name>
</gene>
<dbReference type="InterPro" id="IPR051055">
    <property type="entry name" value="PIF1_helicase"/>
</dbReference>
<name>A0A2H3BP53_9AGAR</name>
<dbReference type="PANTHER" id="PTHR47642:SF5">
    <property type="entry name" value="ATP-DEPENDENT DNA HELICASE"/>
    <property type="match status" value="1"/>
</dbReference>
<dbReference type="Proteomes" id="UP000218334">
    <property type="component" value="Unassembled WGS sequence"/>
</dbReference>
<feature type="compositionally biased region" description="Polar residues" evidence="1">
    <location>
        <begin position="1"/>
        <end position="15"/>
    </location>
</feature>
<dbReference type="PANTHER" id="PTHR47642">
    <property type="entry name" value="ATP-DEPENDENT DNA HELICASE"/>
    <property type="match status" value="1"/>
</dbReference>
<protein>
    <submittedName>
        <fullName evidence="2">Uncharacterized protein</fullName>
    </submittedName>
</protein>
<dbReference type="Gene3D" id="3.40.50.300">
    <property type="entry name" value="P-loop containing nucleotide triphosphate hydrolases"/>
    <property type="match status" value="1"/>
</dbReference>
<reference evidence="3" key="1">
    <citation type="journal article" date="2017" name="Nat. Ecol. Evol.">
        <title>Genome expansion and lineage-specific genetic innovations in the forest pathogenic fungi Armillaria.</title>
        <authorList>
            <person name="Sipos G."/>
            <person name="Prasanna A.N."/>
            <person name="Walter M.C."/>
            <person name="O'Connor E."/>
            <person name="Balint B."/>
            <person name="Krizsan K."/>
            <person name="Kiss B."/>
            <person name="Hess J."/>
            <person name="Varga T."/>
            <person name="Slot J."/>
            <person name="Riley R."/>
            <person name="Boka B."/>
            <person name="Rigling D."/>
            <person name="Barry K."/>
            <person name="Lee J."/>
            <person name="Mihaltcheva S."/>
            <person name="LaButti K."/>
            <person name="Lipzen A."/>
            <person name="Waldron R."/>
            <person name="Moloney N.M."/>
            <person name="Sperisen C."/>
            <person name="Kredics L."/>
            <person name="Vagvoelgyi C."/>
            <person name="Patrignani A."/>
            <person name="Fitzpatrick D."/>
            <person name="Nagy I."/>
            <person name="Doyle S."/>
            <person name="Anderson J.B."/>
            <person name="Grigoriev I.V."/>
            <person name="Gueldener U."/>
            <person name="Muensterkoetter M."/>
            <person name="Nagy L.G."/>
        </authorList>
    </citation>
    <scope>NUCLEOTIDE SEQUENCE [LARGE SCALE GENOMIC DNA]</scope>
    <source>
        <strain evidence="3">28-4</strain>
    </source>
</reference>
<dbReference type="SUPFAM" id="SSF52540">
    <property type="entry name" value="P-loop containing nucleoside triphosphate hydrolases"/>
    <property type="match status" value="1"/>
</dbReference>
<evidence type="ECO:0000313" key="2">
    <source>
        <dbReference type="EMBL" id="PBK65643.1"/>
    </source>
</evidence>
<keyword evidence="3" id="KW-1185">Reference proteome</keyword>
<dbReference type="Pfam" id="PF13604">
    <property type="entry name" value="AAA_30"/>
    <property type="match status" value="1"/>
</dbReference>
<dbReference type="AlphaFoldDB" id="A0A2H3BP53"/>
<feature type="region of interest" description="Disordered" evidence="1">
    <location>
        <begin position="1"/>
        <end position="24"/>
    </location>
</feature>
<evidence type="ECO:0000313" key="3">
    <source>
        <dbReference type="Proteomes" id="UP000218334"/>
    </source>
</evidence>
<dbReference type="EMBL" id="KZ293444">
    <property type="protein sequence ID" value="PBK65643.1"/>
    <property type="molecule type" value="Genomic_DNA"/>
</dbReference>